<protein>
    <submittedName>
        <fullName evidence="3">Uncharacterized protein DUF1524</fullName>
    </submittedName>
</protein>
<evidence type="ECO:0000259" key="2">
    <source>
        <dbReference type="Pfam" id="PF07510"/>
    </source>
</evidence>
<evidence type="ECO:0000256" key="1">
    <source>
        <dbReference type="SAM" id="SignalP"/>
    </source>
</evidence>
<name>A0A497X3D5_9RHOB</name>
<dbReference type="EMBL" id="RCCE01000002">
    <property type="protein sequence ID" value="RLJ58973.1"/>
    <property type="molecule type" value="Genomic_DNA"/>
</dbReference>
<proteinExistence type="predicted"/>
<reference evidence="3 4" key="1">
    <citation type="submission" date="2018-10" db="EMBL/GenBank/DDBJ databases">
        <title>Genomic Encyclopedia of Archaeal and Bacterial Type Strains, Phase II (KMG-II): from individual species to whole genera.</title>
        <authorList>
            <person name="Goeker M."/>
        </authorList>
    </citation>
    <scope>NUCLEOTIDE SEQUENCE [LARGE SCALE GENOMIC DNA]</scope>
    <source>
        <strain evidence="3 4">DSM 29466</strain>
    </source>
</reference>
<feature type="domain" description="GmrSD restriction endonucleases C-terminal" evidence="2">
    <location>
        <begin position="69"/>
        <end position="147"/>
    </location>
</feature>
<evidence type="ECO:0000313" key="4">
    <source>
        <dbReference type="Proteomes" id="UP000269157"/>
    </source>
</evidence>
<gene>
    <name evidence="3" type="ORF">BCF46_1114</name>
</gene>
<keyword evidence="4" id="KW-1185">Reference proteome</keyword>
<comment type="caution">
    <text evidence="3">The sequence shown here is derived from an EMBL/GenBank/DDBJ whole genome shotgun (WGS) entry which is preliminary data.</text>
</comment>
<keyword evidence="1" id="KW-0732">Signal</keyword>
<dbReference type="AlphaFoldDB" id="A0A497X3D5"/>
<feature type="signal peptide" evidence="1">
    <location>
        <begin position="1"/>
        <end position="21"/>
    </location>
</feature>
<sequence length="197" mass="22541">MFKEIVRTAILILFFSSPSHAEPEPCESLPYTRAAFGVWAVENQISVRTDLLVRLATDPKLVRMLSNKVVSGKWYDPYSDRNLYDADEVEIDHIVPLSWAWAHGASCWSREKRREFHNDQKFLVPMAASLNSKKGAKIPGEWSPPVTRARCGYIIKFARAVRIYGFDIPQSERDRLNRVGKDWCGERFSTTFLDAGS</sequence>
<evidence type="ECO:0000313" key="3">
    <source>
        <dbReference type="EMBL" id="RLJ58973.1"/>
    </source>
</evidence>
<feature type="chain" id="PRO_5019789053" evidence="1">
    <location>
        <begin position="22"/>
        <end position="197"/>
    </location>
</feature>
<organism evidence="3 4">
    <name type="scientific">Litoreibacter meonggei</name>
    <dbReference type="NCBI Taxonomy" id="1049199"/>
    <lineage>
        <taxon>Bacteria</taxon>
        <taxon>Pseudomonadati</taxon>
        <taxon>Pseudomonadota</taxon>
        <taxon>Alphaproteobacteria</taxon>
        <taxon>Rhodobacterales</taxon>
        <taxon>Roseobacteraceae</taxon>
        <taxon>Litoreibacter</taxon>
    </lineage>
</organism>
<dbReference type="Pfam" id="PF07510">
    <property type="entry name" value="GmrSD_C"/>
    <property type="match status" value="1"/>
</dbReference>
<dbReference type="InterPro" id="IPR011089">
    <property type="entry name" value="GmrSD_C"/>
</dbReference>
<accession>A0A497X3D5</accession>
<dbReference type="Proteomes" id="UP000269157">
    <property type="component" value="Unassembled WGS sequence"/>
</dbReference>